<sequence>MSYKSRFDSLGQKAHHQIIATKISKEMGELRSLVEKSPITPKRWIWELIQNVTDVHLDKGAQIRIDYQPEYVSFKHNGMPFTADNIRFLIEQISLKAEAGQKKVRVRLHENSAHDF</sequence>
<reference evidence="1 2" key="1">
    <citation type="submission" date="2018-11" db="EMBL/GenBank/DDBJ databases">
        <title>Proposal to divide the Flavobacteriaceae and reorganize its genera based on Amino Acid Identity values calculated from whole genome sequences.</title>
        <authorList>
            <person name="Nicholson A.C."/>
            <person name="Gulvik C.A."/>
            <person name="Whitney A.M."/>
            <person name="Humrighouse B.W."/>
            <person name="Bell M."/>
            <person name="Holmes B."/>
            <person name="Steigerwalt A."/>
            <person name="Villarma A."/>
            <person name="Sheth M."/>
            <person name="Batra D."/>
            <person name="Pryor J."/>
            <person name="Bernardet J.-F."/>
            <person name="Hugo C."/>
            <person name="Kampfer P."/>
            <person name="Newman J."/>
            <person name="Mcquiston J.R."/>
        </authorList>
    </citation>
    <scope>NUCLEOTIDE SEQUENCE [LARGE SCALE GENOMIC DNA]</scope>
    <source>
        <strain evidence="1 2">G0211</strain>
    </source>
</reference>
<evidence type="ECO:0000313" key="2">
    <source>
        <dbReference type="Proteomes" id="UP000269076"/>
    </source>
</evidence>
<accession>A0A3G6N4T0</accession>
<gene>
    <name evidence="1" type="ORF">EG340_02695</name>
</gene>
<dbReference type="RefSeq" id="WP_123885106.1">
    <property type="nucleotide sequence ID" value="NZ_CP033928.1"/>
</dbReference>
<evidence type="ECO:0000313" key="1">
    <source>
        <dbReference type="EMBL" id="AZA60019.1"/>
    </source>
</evidence>
<name>A0A3G6N4T0_9FLAO</name>
<protein>
    <submittedName>
        <fullName evidence="1">Uncharacterized protein</fullName>
    </submittedName>
</protein>
<organism evidence="1 2">
    <name type="scientific">Chryseobacterium indoltheticum</name>
    <dbReference type="NCBI Taxonomy" id="254"/>
    <lineage>
        <taxon>Bacteria</taxon>
        <taxon>Pseudomonadati</taxon>
        <taxon>Bacteroidota</taxon>
        <taxon>Flavobacteriia</taxon>
        <taxon>Flavobacteriales</taxon>
        <taxon>Weeksellaceae</taxon>
        <taxon>Chryseobacterium group</taxon>
        <taxon>Chryseobacterium</taxon>
    </lineage>
</organism>
<dbReference type="EMBL" id="CP033928">
    <property type="protein sequence ID" value="AZA60019.1"/>
    <property type="molecule type" value="Genomic_DNA"/>
</dbReference>
<proteinExistence type="predicted"/>
<dbReference type="Proteomes" id="UP000269076">
    <property type="component" value="Chromosome"/>
</dbReference>
<dbReference type="AlphaFoldDB" id="A0A3G6N4T0"/>